<protein>
    <submittedName>
        <fullName evidence="2">Uncharacterized protein</fullName>
    </submittedName>
</protein>
<keyword evidence="3" id="KW-1185">Reference proteome</keyword>
<evidence type="ECO:0000313" key="3">
    <source>
        <dbReference type="Proteomes" id="UP000265520"/>
    </source>
</evidence>
<proteinExistence type="predicted"/>
<sequence length="96" mass="10664">MIMRSSLIFSDPSQTPEPPLFFFVSSSPSPFKQTSDPTPPPIETNPEKQKLRPFSSSLLFLFVFSSSSPIDSALFLCATAWWVVICDGLRLLPVVL</sequence>
<organism evidence="2 3">
    <name type="scientific">Trifolium medium</name>
    <dbReference type="NCBI Taxonomy" id="97028"/>
    <lineage>
        <taxon>Eukaryota</taxon>
        <taxon>Viridiplantae</taxon>
        <taxon>Streptophyta</taxon>
        <taxon>Embryophyta</taxon>
        <taxon>Tracheophyta</taxon>
        <taxon>Spermatophyta</taxon>
        <taxon>Magnoliopsida</taxon>
        <taxon>eudicotyledons</taxon>
        <taxon>Gunneridae</taxon>
        <taxon>Pentapetalae</taxon>
        <taxon>rosids</taxon>
        <taxon>fabids</taxon>
        <taxon>Fabales</taxon>
        <taxon>Fabaceae</taxon>
        <taxon>Papilionoideae</taxon>
        <taxon>50 kb inversion clade</taxon>
        <taxon>NPAAA clade</taxon>
        <taxon>Hologalegina</taxon>
        <taxon>IRL clade</taxon>
        <taxon>Trifolieae</taxon>
        <taxon>Trifolium</taxon>
    </lineage>
</organism>
<reference evidence="2 3" key="1">
    <citation type="journal article" date="2018" name="Front. Plant Sci.">
        <title>Red Clover (Trifolium pratense) and Zigzag Clover (T. medium) - A Picture of Genomic Similarities and Differences.</title>
        <authorList>
            <person name="Dluhosova J."/>
            <person name="Istvanek J."/>
            <person name="Nedelnik J."/>
            <person name="Repkova J."/>
        </authorList>
    </citation>
    <scope>NUCLEOTIDE SEQUENCE [LARGE SCALE GENOMIC DNA]</scope>
    <source>
        <strain evidence="3">cv. 10/8</strain>
        <tissue evidence="2">Leaf</tissue>
    </source>
</reference>
<name>A0A392QMQ7_9FABA</name>
<dbReference type="EMBL" id="LXQA010145554">
    <property type="protein sequence ID" value="MCI25154.1"/>
    <property type="molecule type" value="Genomic_DNA"/>
</dbReference>
<dbReference type="AlphaFoldDB" id="A0A392QMQ7"/>
<feature type="region of interest" description="Disordered" evidence="1">
    <location>
        <begin position="24"/>
        <end position="48"/>
    </location>
</feature>
<dbReference type="Proteomes" id="UP000265520">
    <property type="component" value="Unassembled WGS sequence"/>
</dbReference>
<evidence type="ECO:0000256" key="1">
    <source>
        <dbReference type="SAM" id="MobiDB-lite"/>
    </source>
</evidence>
<evidence type="ECO:0000313" key="2">
    <source>
        <dbReference type="EMBL" id="MCI25154.1"/>
    </source>
</evidence>
<accession>A0A392QMQ7</accession>
<comment type="caution">
    <text evidence="2">The sequence shown here is derived from an EMBL/GenBank/DDBJ whole genome shotgun (WGS) entry which is preliminary data.</text>
</comment>